<sequence length="375" mass="42350">MYKLKNHKIGLLFRSAYDLFTEPALTWYRSVRDTVGTWNQLVTLLKTNFLPSDYDETIWETLRSRFQRSDEPTPIYVAAMTNIFNRLTITPRPEEQLRLIKRKILPRYITALALQKVDSIEQLLSFCRRIDEADEATSRNPVKNPPAKPVADISKILCPDHRDDNRPYVPIKMYNESITALLDSAANRSVLGRDGLQIVDFLGLAVQAVPENLLVTTAGDSRHLITGLVQLPISLKDRVETFPVLVVPSLNHTLILGVDFFKLFQAQDEKNRIPLPIAALNVLSAPKEIPDAAGSVQKTSDQKTEANDALPRVHPGKAETVREKFIDPARSIEPPCNDLYRTLWRNPRIYPNHDPLPKKYSSGAVCDCAFTVTPS</sequence>
<protein>
    <submittedName>
        <fullName evidence="1">Uncharacterized protein</fullName>
    </submittedName>
</protein>
<evidence type="ECO:0000313" key="1">
    <source>
        <dbReference type="EMBL" id="KAH0819009.1"/>
    </source>
</evidence>
<dbReference type="Gene3D" id="2.40.70.10">
    <property type="entry name" value="Acid Proteases"/>
    <property type="match status" value="1"/>
</dbReference>
<dbReference type="CDD" id="cd00303">
    <property type="entry name" value="retropepsin_like"/>
    <property type="match status" value="1"/>
</dbReference>
<accession>A0A8J6LDZ5</accession>
<reference evidence="1" key="1">
    <citation type="journal article" date="2020" name="J Insects Food Feed">
        <title>The yellow mealworm (Tenebrio molitor) genome: a resource for the emerging insects as food and feed industry.</title>
        <authorList>
            <person name="Eriksson T."/>
            <person name="Andere A."/>
            <person name="Kelstrup H."/>
            <person name="Emery V."/>
            <person name="Picard C."/>
        </authorList>
    </citation>
    <scope>NUCLEOTIDE SEQUENCE</scope>
    <source>
        <strain evidence="1">Stoneville</strain>
        <tissue evidence="1">Whole head</tissue>
    </source>
</reference>
<comment type="caution">
    <text evidence="1">The sequence shown here is derived from an EMBL/GenBank/DDBJ whole genome shotgun (WGS) entry which is preliminary data.</text>
</comment>
<dbReference type="Proteomes" id="UP000719412">
    <property type="component" value="Unassembled WGS sequence"/>
</dbReference>
<dbReference type="AlphaFoldDB" id="A0A8J6LDZ5"/>
<evidence type="ECO:0000313" key="2">
    <source>
        <dbReference type="Proteomes" id="UP000719412"/>
    </source>
</evidence>
<reference evidence="1" key="2">
    <citation type="submission" date="2021-08" db="EMBL/GenBank/DDBJ databases">
        <authorList>
            <person name="Eriksson T."/>
        </authorList>
    </citation>
    <scope>NUCLEOTIDE SEQUENCE</scope>
    <source>
        <strain evidence="1">Stoneville</strain>
        <tissue evidence="1">Whole head</tissue>
    </source>
</reference>
<name>A0A8J6LDZ5_TENMO</name>
<dbReference type="SUPFAM" id="SSF50630">
    <property type="entry name" value="Acid proteases"/>
    <property type="match status" value="1"/>
</dbReference>
<dbReference type="InterPro" id="IPR021109">
    <property type="entry name" value="Peptidase_aspartic_dom_sf"/>
</dbReference>
<organism evidence="1 2">
    <name type="scientific">Tenebrio molitor</name>
    <name type="common">Yellow mealworm beetle</name>
    <dbReference type="NCBI Taxonomy" id="7067"/>
    <lineage>
        <taxon>Eukaryota</taxon>
        <taxon>Metazoa</taxon>
        <taxon>Ecdysozoa</taxon>
        <taxon>Arthropoda</taxon>
        <taxon>Hexapoda</taxon>
        <taxon>Insecta</taxon>
        <taxon>Pterygota</taxon>
        <taxon>Neoptera</taxon>
        <taxon>Endopterygota</taxon>
        <taxon>Coleoptera</taxon>
        <taxon>Polyphaga</taxon>
        <taxon>Cucujiformia</taxon>
        <taxon>Tenebrionidae</taxon>
        <taxon>Tenebrio</taxon>
    </lineage>
</organism>
<proteinExistence type="predicted"/>
<gene>
    <name evidence="1" type="ORF">GEV33_003782</name>
</gene>
<dbReference type="EMBL" id="JABDTM020015948">
    <property type="protein sequence ID" value="KAH0819009.1"/>
    <property type="molecule type" value="Genomic_DNA"/>
</dbReference>
<keyword evidence="2" id="KW-1185">Reference proteome</keyword>